<dbReference type="SMART" id="SM00342">
    <property type="entry name" value="HTH_ARAC"/>
    <property type="match status" value="1"/>
</dbReference>
<sequence length="322" mass="34254">MPPAFDELARTLRLQGTEVQQADLGARWGKQIPSQGKARVYAALRGGGWVGQKDQRIALQQGEIVFLPRGDAHSVRDKPTTPVVGFADPYCKALRPSGPNAIRTEAPPETRLVIVDLRFDAAGAPWLSLLPSLVHLQGSHPGLARWLGETLHLLAEAPDLSPSLRDGIVEAFGHTLFACALRTLASPLPGREALQDEPLAAALAEVRAAPEQSWELGELARRVGLSRSAFAARATALLGEPLGSYVRRLRLDRAAALLAGTALPIKVIAARVGYDSEAAFTRAFTRAHGKGPRDHRLAHAAGRAGADSFGPGQSDAPSFADP</sequence>
<dbReference type="SUPFAM" id="SSF46689">
    <property type="entry name" value="Homeodomain-like"/>
    <property type="match status" value="1"/>
</dbReference>
<dbReference type="PANTHER" id="PTHR46796:SF7">
    <property type="entry name" value="ARAC FAMILY TRANSCRIPTIONAL REGULATOR"/>
    <property type="match status" value="1"/>
</dbReference>
<dbReference type="Pfam" id="PF12833">
    <property type="entry name" value="HTH_18"/>
    <property type="match status" value="1"/>
</dbReference>
<dbReference type="Gene3D" id="1.10.10.60">
    <property type="entry name" value="Homeodomain-like"/>
    <property type="match status" value="2"/>
</dbReference>
<evidence type="ECO:0000256" key="1">
    <source>
        <dbReference type="ARBA" id="ARBA00023015"/>
    </source>
</evidence>
<dbReference type="InterPro" id="IPR018060">
    <property type="entry name" value="HTH_AraC"/>
</dbReference>
<proteinExistence type="predicted"/>
<feature type="region of interest" description="Disordered" evidence="4">
    <location>
        <begin position="289"/>
        <end position="322"/>
    </location>
</feature>
<evidence type="ECO:0000313" key="7">
    <source>
        <dbReference type="Proteomes" id="UP000309215"/>
    </source>
</evidence>
<evidence type="ECO:0000256" key="4">
    <source>
        <dbReference type="SAM" id="MobiDB-lite"/>
    </source>
</evidence>
<dbReference type="PROSITE" id="PS01124">
    <property type="entry name" value="HTH_ARAC_FAMILY_2"/>
    <property type="match status" value="1"/>
</dbReference>
<organism evidence="6 7">
    <name type="scientific">Polyangium fumosum</name>
    <dbReference type="NCBI Taxonomy" id="889272"/>
    <lineage>
        <taxon>Bacteria</taxon>
        <taxon>Pseudomonadati</taxon>
        <taxon>Myxococcota</taxon>
        <taxon>Polyangia</taxon>
        <taxon>Polyangiales</taxon>
        <taxon>Polyangiaceae</taxon>
        <taxon>Polyangium</taxon>
    </lineage>
</organism>
<dbReference type="AlphaFoldDB" id="A0A4U1ICX3"/>
<keyword evidence="1" id="KW-0805">Transcription regulation</keyword>
<keyword evidence="3" id="KW-0804">Transcription</keyword>
<gene>
    <name evidence="6" type="ORF">E8A74_50640</name>
</gene>
<keyword evidence="7" id="KW-1185">Reference proteome</keyword>
<comment type="caution">
    <text evidence="6">The sequence shown here is derived from an EMBL/GenBank/DDBJ whole genome shotgun (WGS) entry which is preliminary data.</text>
</comment>
<dbReference type="RefSeq" id="WP_136936416.1">
    <property type="nucleotide sequence ID" value="NZ_SSMQ01000142.1"/>
</dbReference>
<dbReference type="InterPro" id="IPR050204">
    <property type="entry name" value="AraC_XylS_family_regulators"/>
</dbReference>
<accession>A0A4U1ICX3</accession>
<dbReference type="GO" id="GO:0043565">
    <property type="term" value="F:sequence-specific DNA binding"/>
    <property type="evidence" value="ECO:0007669"/>
    <property type="project" value="InterPro"/>
</dbReference>
<dbReference type="InterPro" id="IPR032783">
    <property type="entry name" value="AraC_lig"/>
</dbReference>
<keyword evidence="2" id="KW-0238">DNA-binding</keyword>
<dbReference type="EMBL" id="SSMQ01000142">
    <property type="protein sequence ID" value="TKC91476.1"/>
    <property type="molecule type" value="Genomic_DNA"/>
</dbReference>
<dbReference type="InterPro" id="IPR009057">
    <property type="entry name" value="Homeodomain-like_sf"/>
</dbReference>
<dbReference type="Pfam" id="PF12852">
    <property type="entry name" value="Cupin_6"/>
    <property type="match status" value="1"/>
</dbReference>
<evidence type="ECO:0000313" key="6">
    <source>
        <dbReference type="EMBL" id="TKC91476.1"/>
    </source>
</evidence>
<evidence type="ECO:0000256" key="3">
    <source>
        <dbReference type="ARBA" id="ARBA00023163"/>
    </source>
</evidence>
<dbReference type="GO" id="GO:0003700">
    <property type="term" value="F:DNA-binding transcription factor activity"/>
    <property type="evidence" value="ECO:0007669"/>
    <property type="project" value="InterPro"/>
</dbReference>
<dbReference type="PANTHER" id="PTHR46796">
    <property type="entry name" value="HTH-TYPE TRANSCRIPTIONAL ACTIVATOR RHAS-RELATED"/>
    <property type="match status" value="1"/>
</dbReference>
<evidence type="ECO:0000259" key="5">
    <source>
        <dbReference type="PROSITE" id="PS01124"/>
    </source>
</evidence>
<dbReference type="OrthoDB" id="3186094at2"/>
<protein>
    <submittedName>
        <fullName evidence="6">AraC family transcriptional regulator</fullName>
    </submittedName>
</protein>
<dbReference type="Proteomes" id="UP000309215">
    <property type="component" value="Unassembled WGS sequence"/>
</dbReference>
<feature type="domain" description="HTH araC/xylS-type" evidence="5">
    <location>
        <begin position="200"/>
        <end position="298"/>
    </location>
</feature>
<name>A0A4U1ICX3_9BACT</name>
<evidence type="ECO:0000256" key="2">
    <source>
        <dbReference type="ARBA" id="ARBA00023125"/>
    </source>
</evidence>
<reference evidence="6 7" key="1">
    <citation type="submission" date="2019-04" db="EMBL/GenBank/DDBJ databases">
        <authorList>
            <person name="Li Y."/>
            <person name="Wang J."/>
        </authorList>
    </citation>
    <scope>NUCLEOTIDE SEQUENCE [LARGE SCALE GENOMIC DNA]</scope>
    <source>
        <strain evidence="6 7">DSM 14668</strain>
    </source>
</reference>